<evidence type="ECO:0000256" key="3">
    <source>
        <dbReference type="ARBA" id="ARBA00022827"/>
    </source>
</evidence>
<dbReference type="OrthoDB" id="333024at2759"/>
<keyword evidence="3" id="KW-0274">FAD</keyword>
<keyword evidence="5" id="KW-0560">Oxidoreductase</keyword>
<evidence type="ECO:0000313" key="9">
    <source>
        <dbReference type="WBParaSite" id="HDID_0000748101-mRNA-1"/>
    </source>
</evidence>
<feature type="domain" description="FAD/NAD(P)-binding" evidence="6">
    <location>
        <begin position="21"/>
        <end position="179"/>
    </location>
</feature>
<comment type="cofactor">
    <cofactor evidence="1">
        <name>FAD</name>
        <dbReference type="ChEBI" id="CHEBI:57692"/>
    </cofactor>
</comment>
<evidence type="ECO:0000256" key="5">
    <source>
        <dbReference type="ARBA" id="ARBA00023002"/>
    </source>
</evidence>
<dbReference type="STRING" id="6216.A0A0R3SQU8"/>
<dbReference type="EMBL" id="UYSG01010938">
    <property type="protein sequence ID" value="VDL59797.1"/>
    <property type="molecule type" value="Genomic_DNA"/>
</dbReference>
<dbReference type="InterPro" id="IPR055275">
    <property type="entry name" value="Ferredox_Rdtase"/>
</dbReference>
<reference evidence="7 8" key="2">
    <citation type="submission" date="2018-11" db="EMBL/GenBank/DDBJ databases">
        <authorList>
            <consortium name="Pathogen Informatics"/>
        </authorList>
    </citation>
    <scope>NUCLEOTIDE SEQUENCE [LARGE SCALE GENOMIC DNA]</scope>
</reference>
<evidence type="ECO:0000256" key="2">
    <source>
        <dbReference type="ARBA" id="ARBA00022630"/>
    </source>
</evidence>
<dbReference type="Proteomes" id="UP000274504">
    <property type="component" value="Unassembled WGS sequence"/>
</dbReference>
<proteinExistence type="predicted"/>
<keyword evidence="2" id="KW-0285">Flavoprotein</keyword>
<evidence type="ECO:0000313" key="7">
    <source>
        <dbReference type="EMBL" id="VDL59797.1"/>
    </source>
</evidence>
<sequence>MYTFSCALRGPLRTHTIRKGYHVCLVGSGPSSFYVAQSLLKRNENVRVDMLEKLPAPFGLVRYGVAPDHPEVKNVINTFIQVAKNPRFNYFGNLTVGKDIKLMELRSVYDAIVLAYGASADRYMNIPGENLSGVLSAKDFVGWYNGYPKSNILLPDLNNEHVAIVGMGNVALDVARIMLSSVDRLSVSFFSRMLTFFLNDLTLAYMSFCYIFEKSFYELLKC</sequence>
<dbReference type="PANTHER" id="PTHR48467:SF1">
    <property type="entry name" value="GLUTAMATE SYNTHASE 1 [NADH], CHLOROPLASTIC-LIKE"/>
    <property type="match status" value="1"/>
</dbReference>
<dbReference type="SUPFAM" id="SSF51971">
    <property type="entry name" value="Nucleotide-binding domain"/>
    <property type="match status" value="1"/>
</dbReference>
<name>A0A0R3SQU8_HYMDI</name>
<dbReference type="Gene3D" id="3.40.50.720">
    <property type="entry name" value="NAD(P)-binding Rossmann-like Domain"/>
    <property type="match status" value="1"/>
</dbReference>
<dbReference type="AlphaFoldDB" id="A0A0R3SQU8"/>
<dbReference type="InterPro" id="IPR023753">
    <property type="entry name" value="FAD/NAD-binding_dom"/>
</dbReference>
<evidence type="ECO:0000256" key="4">
    <source>
        <dbReference type="ARBA" id="ARBA00022857"/>
    </source>
</evidence>
<protein>
    <submittedName>
        <fullName evidence="9">Pyr_redox_2 domain-containing protein</fullName>
    </submittedName>
</protein>
<keyword evidence="4" id="KW-0521">NADP</keyword>
<accession>A0A0R3SQU8</accession>
<reference evidence="9" key="1">
    <citation type="submission" date="2017-02" db="UniProtKB">
        <authorList>
            <consortium name="WormBaseParasite"/>
        </authorList>
    </citation>
    <scope>IDENTIFICATION</scope>
</reference>
<dbReference type="PANTHER" id="PTHR48467">
    <property type="entry name" value="GLUTAMATE SYNTHASE 1 [NADH], CHLOROPLASTIC-LIKE"/>
    <property type="match status" value="1"/>
</dbReference>
<organism evidence="9">
    <name type="scientific">Hymenolepis diminuta</name>
    <name type="common">Rat tapeworm</name>
    <dbReference type="NCBI Taxonomy" id="6216"/>
    <lineage>
        <taxon>Eukaryota</taxon>
        <taxon>Metazoa</taxon>
        <taxon>Spiralia</taxon>
        <taxon>Lophotrochozoa</taxon>
        <taxon>Platyhelminthes</taxon>
        <taxon>Cestoda</taxon>
        <taxon>Eucestoda</taxon>
        <taxon>Cyclophyllidea</taxon>
        <taxon>Hymenolepididae</taxon>
        <taxon>Hymenolepis</taxon>
    </lineage>
</organism>
<gene>
    <name evidence="7" type="ORF">HDID_LOCUS7479</name>
</gene>
<dbReference type="PRINTS" id="PR00419">
    <property type="entry name" value="ADXRDTASE"/>
</dbReference>
<dbReference type="GO" id="GO:0016491">
    <property type="term" value="F:oxidoreductase activity"/>
    <property type="evidence" value="ECO:0007669"/>
    <property type="project" value="UniProtKB-KW"/>
</dbReference>
<evidence type="ECO:0000313" key="8">
    <source>
        <dbReference type="Proteomes" id="UP000274504"/>
    </source>
</evidence>
<evidence type="ECO:0000259" key="6">
    <source>
        <dbReference type="Pfam" id="PF07992"/>
    </source>
</evidence>
<evidence type="ECO:0000256" key="1">
    <source>
        <dbReference type="ARBA" id="ARBA00001974"/>
    </source>
</evidence>
<dbReference type="WBParaSite" id="HDID_0000748101-mRNA-1">
    <property type="protein sequence ID" value="HDID_0000748101-mRNA-1"/>
    <property type="gene ID" value="HDID_0000748101"/>
</dbReference>
<dbReference type="Pfam" id="PF07992">
    <property type="entry name" value="Pyr_redox_2"/>
    <property type="match status" value="1"/>
</dbReference>